<reference evidence="2 3" key="1">
    <citation type="submission" date="2022-01" db="EMBL/GenBank/DDBJ databases">
        <title>Alkalihalobacillus sp. EGI L200015, a novel bacterium isolated from a salt lake sediment.</title>
        <authorList>
            <person name="Gao L."/>
            <person name="Fang B.-Z."/>
            <person name="Li W.-J."/>
        </authorList>
    </citation>
    <scope>NUCLEOTIDE SEQUENCE [LARGE SCALE GENOMIC DNA]</scope>
    <source>
        <strain evidence="2 3">KCTC 12718</strain>
    </source>
</reference>
<dbReference type="Gene3D" id="3.40.50.1110">
    <property type="entry name" value="SGNH hydrolase"/>
    <property type="match status" value="1"/>
</dbReference>
<feature type="domain" description="SGNH hydrolase-type esterase" evidence="1">
    <location>
        <begin position="35"/>
        <end position="224"/>
    </location>
</feature>
<gene>
    <name evidence="2" type="ORF">L2716_11660</name>
</gene>
<dbReference type="InterPro" id="IPR036514">
    <property type="entry name" value="SGNH_hydro_sf"/>
</dbReference>
<evidence type="ECO:0000313" key="2">
    <source>
        <dbReference type="EMBL" id="MCF6138385.1"/>
    </source>
</evidence>
<proteinExistence type="predicted"/>
<dbReference type="InterPro" id="IPR013830">
    <property type="entry name" value="SGNH_hydro"/>
</dbReference>
<organism evidence="2 3">
    <name type="scientific">Pseudalkalibacillus berkeleyi</name>
    <dbReference type="NCBI Taxonomy" id="1069813"/>
    <lineage>
        <taxon>Bacteria</taxon>
        <taxon>Bacillati</taxon>
        <taxon>Bacillota</taxon>
        <taxon>Bacilli</taxon>
        <taxon>Bacillales</taxon>
        <taxon>Fictibacillaceae</taxon>
        <taxon>Pseudalkalibacillus</taxon>
    </lineage>
</organism>
<dbReference type="Pfam" id="PF13472">
    <property type="entry name" value="Lipase_GDSL_2"/>
    <property type="match status" value="1"/>
</dbReference>
<protein>
    <submittedName>
        <fullName evidence="2">GDSL-type esterase/lipase family protein</fullName>
    </submittedName>
</protein>
<dbReference type="InterPro" id="IPR051532">
    <property type="entry name" value="Ester_Hydrolysis_Enzymes"/>
</dbReference>
<keyword evidence="3" id="KW-1185">Reference proteome</keyword>
<evidence type="ECO:0000259" key="1">
    <source>
        <dbReference type="Pfam" id="PF13472"/>
    </source>
</evidence>
<dbReference type="RefSeq" id="WP_236334801.1">
    <property type="nucleotide sequence ID" value="NZ_JAKIJS010000001.1"/>
</dbReference>
<name>A0ABS9H3Z8_9BACL</name>
<dbReference type="Proteomes" id="UP001649381">
    <property type="component" value="Unassembled WGS sequence"/>
</dbReference>
<comment type="caution">
    <text evidence="2">The sequence shown here is derived from an EMBL/GenBank/DDBJ whole genome shotgun (WGS) entry which is preliminary data.</text>
</comment>
<dbReference type="PANTHER" id="PTHR30383:SF27">
    <property type="entry name" value="SPORE GERMINATION LIPASE LIPC"/>
    <property type="match status" value="1"/>
</dbReference>
<dbReference type="EMBL" id="JAKIJS010000001">
    <property type="protein sequence ID" value="MCF6138385.1"/>
    <property type="molecule type" value="Genomic_DNA"/>
</dbReference>
<sequence length="240" mass="27671">MRILFIILMIFGINVLDDHFAESEINDADAVQVVAIGDSLTYGSGDPERIGYIGRVQTRMSNEIGSQVILNRYGIRGYRTDQIMVHIQNIETKQKISQANYIFLFIGTNDFIQAARRDMNAVNPTEMEEKRGIFQENLSELVGQIRKDNQFAPLLLIGMYDPYTDLVNHDQLHKILNNWNQVTEGMVAEFPNTYYVSTIDLYLKKEKQRYFKDIIHPNPAGYDLLSDRVINEMKKNALLN</sequence>
<dbReference type="PANTHER" id="PTHR30383">
    <property type="entry name" value="THIOESTERASE 1/PROTEASE 1/LYSOPHOSPHOLIPASE L1"/>
    <property type="match status" value="1"/>
</dbReference>
<accession>A0ABS9H3Z8</accession>
<dbReference type="SUPFAM" id="SSF52266">
    <property type="entry name" value="SGNH hydrolase"/>
    <property type="match status" value="1"/>
</dbReference>
<evidence type="ECO:0000313" key="3">
    <source>
        <dbReference type="Proteomes" id="UP001649381"/>
    </source>
</evidence>